<organism evidence="2 3">
    <name type="scientific">Sulfuriferula multivorans</name>
    <dbReference type="NCBI Taxonomy" id="1559896"/>
    <lineage>
        <taxon>Bacteria</taxon>
        <taxon>Pseudomonadati</taxon>
        <taxon>Pseudomonadota</taxon>
        <taxon>Betaproteobacteria</taxon>
        <taxon>Nitrosomonadales</taxon>
        <taxon>Sulfuricellaceae</taxon>
        <taxon>Sulfuriferula</taxon>
    </lineage>
</organism>
<keyword evidence="1" id="KW-1133">Transmembrane helix</keyword>
<feature type="transmembrane region" description="Helical" evidence="1">
    <location>
        <begin position="89"/>
        <end position="111"/>
    </location>
</feature>
<evidence type="ECO:0000313" key="3">
    <source>
        <dbReference type="Proteomes" id="UP000286806"/>
    </source>
</evidence>
<sequence>MTALDNQRKTKQSQPTGDMGAFPQYYRQICHHLALARERQYATYLIDRLDRLVLDGHQHLYQARGFFLSQTLRFIGGGFPALVRAEARLFWLSFALLYLPALLMGIALQYAPQMVYTMLDHHSLVSIEGMYNPGAAHIGRERQSDGDFLMFGYYIKNNIGISFQTFAGGLLYGLGSIFYLVYNGLILGTVAGHLTRIGYGTTFYPFVVGHGAFELTAIVLSGMAGLKMGLALLSPGNKTRLNALREAAQISIRIVYGVVGMLLIAAFLEAFWSSSQAIAPAVKYAVGALLWLSVAAYFLFMGRNRAA</sequence>
<evidence type="ECO:0008006" key="4">
    <source>
        <dbReference type="Google" id="ProtNLM"/>
    </source>
</evidence>
<comment type="caution">
    <text evidence="2">The sequence shown here is derived from an EMBL/GenBank/DDBJ whole genome shotgun (WGS) entry which is preliminary data.</text>
</comment>
<keyword evidence="1" id="KW-0472">Membrane</keyword>
<keyword evidence="1" id="KW-0812">Transmembrane</keyword>
<feature type="transmembrane region" description="Helical" evidence="1">
    <location>
        <begin position="254"/>
        <end position="272"/>
    </location>
</feature>
<evidence type="ECO:0000256" key="1">
    <source>
        <dbReference type="SAM" id="Phobius"/>
    </source>
</evidence>
<dbReference type="Pfam" id="PF01944">
    <property type="entry name" value="SpoIIM"/>
    <property type="match status" value="1"/>
</dbReference>
<feature type="transmembrane region" description="Helical" evidence="1">
    <location>
        <begin position="170"/>
        <end position="191"/>
    </location>
</feature>
<dbReference type="RefSeq" id="WP_223247770.1">
    <property type="nucleotide sequence ID" value="NZ_BGOW01000016.1"/>
</dbReference>
<name>A0A401JEU0_9PROT</name>
<feature type="transmembrane region" description="Helical" evidence="1">
    <location>
        <begin position="211"/>
        <end position="233"/>
    </location>
</feature>
<proteinExistence type="predicted"/>
<gene>
    <name evidence="2" type="ORF">SFMTTN_1957</name>
</gene>
<keyword evidence="3" id="KW-1185">Reference proteome</keyword>
<reference evidence="2 3" key="1">
    <citation type="journal article" date="2019" name="Front. Microbiol.">
        <title>Genomes of Neutrophilic Sulfur-Oxidizing Chemolithoautotrophs Representing 9 Proteobacterial Species From 8 Genera.</title>
        <authorList>
            <person name="Watanabe T."/>
            <person name="Kojima H."/>
            <person name="Umezawa K."/>
            <person name="Hori C."/>
            <person name="Takasuka T.E."/>
            <person name="Kato Y."/>
            <person name="Fukui M."/>
        </authorList>
    </citation>
    <scope>NUCLEOTIDE SEQUENCE [LARGE SCALE GENOMIC DNA]</scope>
    <source>
        <strain evidence="2 3">TTN</strain>
    </source>
</reference>
<protein>
    <recommendedName>
        <fullName evidence="4">Stage II sporulation protein M</fullName>
    </recommendedName>
</protein>
<accession>A0A401JEU0</accession>
<dbReference type="AlphaFoldDB" id="A0A401JEU0"/>
<feature type="transmembrane region" description="Helical" evidence="1">
    <location>
        <begin position="284"/>
        <end position="302"/>
    </location>
</feature>
<evidence type="ECO:0000313" key="2">
    <source>
        <dbReference type="EMBL" id="GBL46145.1"/>
    </source>
</evidence>
<dbReference type="EMBL" id="BGOW01000016">
    <property type="protein sequence ID" value="GBL46145.1"/>
    <property type="molecule type" value="Genomic_DNA"/>
</dbReference>
<dbReference type="PANTHER" id="PTHR35337">
    <property type="entry name" value="SLR1478 PROTEIN"/>
    <property type="match status" value="1"/>
</dbReference>
<dbReference type="InterPro" id="IPR002798">
    <property type="entry name" value="SpoIIM-like"/>
</dbReference>
<dbReference type="Proteomes" id="UP000286806">
    <property type="component" value="Unassembled WGS sequence"/>
</dbReference>
<dbReference type="PANTHER" id="PTHR35337:SF1">
    <property type="entry name" value="SLR1478 PROTEIN"/>
    <property type="match status" value="1"/>
</dbReference>